<evidence type="ECO:0000256" key="4">
    <source>
        <dbReference type="ARBA" id="ARBA00022692"/>
    </source>
</evidence>
<gene>
    <name evidence="8" type="ORF">I6E12_03070</name>
</gene>
<evidence type="ECO:0000256" key="6">
    <source>
        <dbReference type="ARBA" id="ARBA00023136"/>
    </source>
</evidence>
<evidence type="ECO:0000313" key="8">
    <source>
        <dbReference type="EMBL" id="MCF2563093.1"/>
    </source>
</evidence>
<protein>
    <submittedName>
        <fullName evidence="8">Biopolymer transporter ExbD</fullName>
    </submittedName>
</protein>
<dbReference type="InterPro" id="IPR003400">
    <property type="entry name" value="ExbD"/>
</dbReference>
<reference evidence="8 9" key="1">
    <citation type="submission" date="2020-12" db="EMBL/GenBank/DDBJ databases">
        <title>Whole genome sequences of gut porcine anaerobes.</title>
        <authorList>
            <person name="Kubasova T."/>
            <person name="Jahodarova E."/>
            <person name="Rychlik I."/>
        </authorList>
    </citation>
    <scope>NUCLEOTIDE SEQUENCE [LARGE SCALE GENOMIC DNA]</scope>
    <source>
        <strain evidence="8 9">An925</strain>
    </source>
</reference>
<keyword evidence="5" id="KW-1133">Transmembrane helix</keyword>
<evidence type="ECO:0000256" key="3">
    <source>
        <dbReference type="ARBA" id="ARBA00022475"/>
    </source>
</evidence>
<evidence type="ECO:0000256" key="2">
    <source>
        <dbReference type="ARBA" id="ARBA00005811"/>
    </source>
</evidence>
<keyword evidence="7" id="KW-0813">Transport</keyword>
<comment type="caution">
    <text evidence="8">The sequence shown here is derived from an EMBL/GenBank/DDBJ whole genome shotgun (WGS) entry which is preliminary data.</text>
</comment>
<proteinExistence type="inferred from homology"/>
<keyword evidence="4 7" id="KW-0812">Transmembrane</keyword>
<organism evidence="8 9">
    <name type="scientific">Xylanibacter brevis</name>
    <dbReference type="NCBI Taxonomy" id="83231"/>
    <lineage>
        <taxon>Bacteria</taxon>
        <taxon>Pseudomonadati</taxon>
        <taxon>Bacteroidota</taxon>
        <taxon>Bacteroidia</taxon>
        <taxon>Bacteroidales</taxon>
        <taxon>Prevotellaceae</taxon>
        <taxon>Xylanibacter</taxon>
    </lineage>
</organism>
<accession>A0ABS9CDB3</accession>
<keyword evidence="9" id="KW-1185">Reference proteome</keyword>
<dbReference type="EMBL" id="JADYTN010000004">
    <property type="protein sequence ID" value="MCF2563093.1"/>
    <property type="molecule type" value="Genomic_DNA"/>
</dbReference>
<dbReference type="Proteomes" id="UP001200470">
    <property type="component" value="Unassembled WGS sequence"/>
</dbReference>
<comment type="similarity">
    <text evidence="2 7">Belongs to the ExbD/TolR family.</text>
</comment>
<dbReference type="RefSeq" id="WP_094391232.1">
    <property type="nucleotide sequence ID" value="NZ_JADYTN010000004.1"/>
</dbReference>
<dbReference type="PANTHER" id="PTHR30558">
    <property type="entry name" value="EXBD MEMBRANE COMPONENT OF PMF-DRIVEN MACROMOLECULE IMPORT SYSTEM"/>
    <property type="match status" value="1"/>
</dbReference>
<evidence type="ECO:0000256" key="7">
    <source>
        <dbReference type="RuleBase" id="RU003879"/>
    </source>
</evidence>
<keyword evidence="6" id="KW-0472">Membrane</keyword>
<keyword evidence="3" id="KW-1003">Cell membrane</keyword>
<dbReference type="PANTHER" id="PTHR30558:SF3">
    <property type="entry name" value="BIOPOLYMER TRANSPORT PROTEIN EXBD-RELATED"/>
    <property type="match status" value="1"/>
</dbReference>
<evidence type="ECO:0000256" key="5">
    <source>
        <dbReference type="ARBA" id="ARBA00022989"/>
    </source>
</evidence>
<name>A0ABS9CDB3_9BACT</name>
<sequence length="208" mass="23352">MGKVKIKKSDVWIDMTPMSDVMVLLLTFFMMTSTFVKNEPVKVNTPQSAAKVKVPENNVLNITINPQGKVFMSMDNVNYLKTTLLDMTDKFGVNLSPALQQKFLEETQFGVPMNELEQYLSLPQSKLAETLATKGIPTDSIANGDGTKGMSEFQLWVRTALDAGEDMKICINADSKTPYKVVKTVMSELRSMDENRYQLITSFKEAEE</sequence>
<comment type="subcellular location">
    <subcellularLocation>
        <location evidence="1">Cell membrane</location>
        <topology evidence="1">Single-pass membrane protein</topology>
    </subcellularLocation>
    <subcellularLocation>
        <location evidence="7">Cell membrane</location>
        <topology evidence="7">Single-pass type II membrane protein</topology>
    </subcellularLocation>
</comment>
<keyword evidence="7" id="KW-0653">Protein transport</keyword>
<dbReference type="Pfam" id="PF02472">
    <property type="entry name" value="ExbD"/>
    <property type="match status" value="1"/>
</dbReference>
<evidence type="ECO:0000256" key="1">
    <source>
        <dbReference type="ARBA" id="ARBA00004162"/>
    </source>
</evidence>
<evidence type="ECO:0000313" key="9">
    <source>
        <dbReference type="Proteomes" id="UP001200470"/>
    </source>
</evidence>